<dbReference type="AlphaFoldDB" id="U2T5N7"/>
<name>U2T5N7_LEIAQ</name>
<feature type="non-terminal residue" evidence="1">
    <location>
        <position position="74"/>
    </location>
</feature>
<dbReference type="Proteomes" id="UP000016605">
    <property type="component" value="Unassembled WGS sequence"/>
</dbReference>
<accession>U2T5N7</accession>
<dbReference type="EMBL" id="AWVQ01000088">
    <property type="protein sequence ID" value="ERK72808.1"/>
    <property type="molecule type" value="Genomic_DNA"/>
</dbReference>
<gene>
    <name evidence="1" type="ORF">N136_00847</name>
</gene>
<dbReference type="HOGENOM" id="CLU_2693616_0_0_11"/>
<sequence>MSRLRDSEEEAERIASAAEGLAVLLDAGIAPSSAWRHVGRASLHPVIRQVAARIEGGSAVEDALTAEAGAPGRD</sequence>
<evidence type="ECO:0000313" key="2">
    <source>
        <dbReference type="Proteomes" id="UP000016605"/>
    </source>
</evidence>
<proteinExistence type="predicted"/>
<protein>
    <submittedName>
        <fullName evidence="1">Uncharacterized protein</fullName>
    </submittedName>
</protein>
<comment type="caution">
    <text evidence="1">The sequence shown here is derived from an EMBL/GenBank/DDBJ whole genome shotgun (WGS) entry which is preliminary data.</text>
</comment>
<evidence type="ECO:0000313" key="1">
    <source>
        <dbReference type="EMBL" id="ERK72808.1"/>
    </source>
</evidence>
<organism evidence="1 2">
    <name type="scientific">Leifsonia aquatica ATCC 14665</name>
    <dbReference type="NCBI Taxonomy" id="1358026"/>
    <lineage>
        <taxon>Bacteria</taxon>
        <taxon>Bacillati</taxon>
        <taxon>Actinomycetota</taxon>
        <taxon>Actinomycetes</taxon>
        <taxon>Micrococcales</taxon>
        <taxon>Microbacteriaceae</taxon>
        <taxon>Leifsonia</taxon>
    </lineage>
</organism>
<reference evidence="1 2" key="1">
    <citation type="submission" date="2013-08" db="EMBL/GenBank/DDBJ databases">
        <authorList>
            <person name="Weinstock G."/>
            <person name="Sodergren E."/>
            <person name="Wylie T."/>
            <person name="Fulton L."/>
            <person name="Fulton R."/>
            <person name="Fronick C."/>
            <person name="O'Laughlin M."/>
            <person name="Godfrey J."/>
            <person name="Miner T."/>
            <person name="Herter B."/>
            <person name="Appelbaum E."/>
            <person name="Cordes M."/>
            <person name="Lek S."/>
            <person name="Wollam A."/>
            <person name="Pepin K.H."/>
            <person name="Palsikar V.B."/>
            <person name="Mitreva M."/>
            <person name="Wilson R.K."/>
        </authorList>
    </citation>
    <scope>NUCLEOTIDE SEQUENCE [LARGE SCALE GENOMIC DNA]</scope>
    <source>
        <strain evidence="1 2">ATCC 14665</strain>
    </source>
</reference>